<evidence type="ECO:0000313" key="2">
    <source>
        <dbReference type="Proteomes" id="UP000018914"/>
    </source>
</evidence>
<dbReference type="InterPro" id="IPR011322">
    <property type="entry name" value="N-reg_PII-like_a/b"/>
</dbReference>
<proteinExistence type="predicted"/>
<dbReference type="AlphaFoldDB" id="W0DHM4"/>
<dbReference type="PATRIC" id="fig|75906.3.peg.1270"/>
<dbReference type="Pfam" id="PF00543">
    <property type="entry name" value="P-II"/>
    <property type="match status" value="1"/>
</dbReference>
<dbReference type="Gene3D" id="3.30.70.120">
    <property type="match status" value="1"/>
</dbReference>
<accession>W0DHM4</accession>
<dbReference type="InterPro" id="IPR015867">
    <property type="entry name" value="N-reg_PII/ATP_PRibTrfase_C"/>
</dbReference>
<dbReference type="PROSITE" id="PS51343">
    <property type="entry name" value="PII_GLNB_DOM"/>
    <property type="match status" value="1"/>
</dbReference>
<dbReference type="eggNOG" id="COG0347">
    <property type="taxonomic scope" value="Bacteria"/>
</dbReference>
<sequence>MKNVKLHEMKKVEIVVRGEDLDFVIDLLERAGVSGYTIIHNLSGKGSHGFHEGHLLFNEEDTLVMVISVMPENLVEAVLEGITPFLNKHSGVVFVSSVMVSRVEKFSGSISTSAGGGS</sequence>
<keyword evidence="2" id="KW-1185">Reference proteome</keyword>
<protein>
    <submittedName>
        <fullName evidence="1">Nitrogen regulatory protein P-II</fullName>
    </submittedName>
</protein>
<dbReference type="EMBL" id="CP007028">
    <property type="protein sequence ID" value="AHE96380.1"/>
    <property type="molecule type" value="Genomic_DNA"/>
</dbReference>
<dbReference type="STRING" id="75906.THERU_06550"/>
<dbReference type="OrthoDB" id="2873381at2"/>
<organism evidence="2">
    <name type="scientific">Thermocrinis ruber</name>
    <dbReference type="NCBI Taxonomy" id="75906"/>
    <lineage>
        <taxon>Bacteria</taxon>
        <taxon>Pseudomonadati</taxon>
        <taxon>Aquificota</taxon>
        <taxon>Aquificia</taxon>
        <taxon>Aquificales</taxon>
        <taxon>Aquificaceae</taxon>
        <taxon>Thermocrinis</taxon>
    </lineage>
</organism>
<dbReference type="HOGENOM" id="CLU_173795_0_0_0"/>
<dbReference type="KEGG" id="trd:THERU_06550"/>
<dbReference type="SMART" id="SM00938">
    <property type="entry name" value="P-II"/>
    <property type="match status" value="1"/>
</dbReference>
<name>W0DHM4_9AQUI</name>
<dbReference type="RefSeq" id="WP_025306447.1">
    <property type="nucleotide sequence ID" value="NZ_CP007028.1"/>
</dbReference>
<dbReference type="InterPro" id="IPR002187">
    <property type="entry name" value="N-reg_PII"/>
</dbReference>
<evidence type="ECO:0000313" key="1">
    <source>
        <dbReference type="EMBL" id="AHE96380.1"/>
    </source>
</evidence>
<dbReference type="GO" id="GO:0006808">
    <property type="term" value="P:regulation of nitrogen utilization"/>
    <property type="evidence" value="ECO:0007669"/>
    <property type="project" value="InterPro"/>
</dbReference>
<dbReference type="Proteomes" id="UP000018914">
    <property type="component" value="Chromosome"/>
</dbReference>
<dbReference type="GO" id="GO:0030234">
    <property type="term" value="F:enzyme regulator activity"/>
    <property type="evidence" value="ECO:0007669"/>
    <property type="project" value="InterPro"/>
</dbReference>
<gene>
    <name evidence="1" type="ORF">THERU_06550</name>
</gene>
<reference evidence="1 2" key="1">
    <citation type="submission" date="2013-12" db="EMBL/GenBank/DDBJ databases">
        <authorList>
            <consortium name="DOE Joint Genome Institute"/>
            <person name="Eisen J."/>
            <person name="Huntemann M."/>
            <person name="Han J."/>
            <person name="Chen A."/>
            <person name="Kyrpides N."/>
            <person name="Mavromatis K."/>
            <person name="Markowitz V."/>
            <person name="Palaniappan K."/>
            <person name="Ivanova N."/>
            <person name="Schaumberg A."/>
            <person name="Pati A."/>
            <person name="Liolios K."/>
            <person name="Nordberg H.P."/>
            <person name="Cantor M.N."/>
            <person name="Hua S.X."/>
            <person name="Woyke T."/>
        </authorList>
    </citation>
    <scope>NUCLEOTIDE SEQUENCE [LARGE SCALE GENOMIC DNA]</scope>
    <source>
        <strain evidence="1 2">DSM 23557</strain>
    </source>
</reference>
<dbReference type="SUPFAM" id="SSF54913">
    <property type="entry name" value="GlnB-like"/>
    <property type="match status" value="1"/>
</dbReference>